<protein>
    <submittedName>
        <fullName evidence="1">Uncharacterized protein</fullName>
    </submittedName>
</protein>
<organism evidence="1">
    <name type="scientific">Lepeophtheirus salmonis</name>
    <name type="common">Salmon louse</name>
    <name type="synonym">Caligus salmonis</name>
    <dbReference type="NCBI Taxonomy" id="72036"/>
    <lineage>
        <taxon>Eukaryota</taxon>
        <taxon>Metazoa</taxon>
        <taxon>Ecdysozoa</taxon>
        <taxon>Arthropoda</taxon>
        <taxon>Crustacea</taxon>
        <taxon>Multicrustacea</taxon>
        <taxon>Hexanauplia</taxon>
        <taxon>Copepoda</taxon>
        <taxon>Siphonostomatoida</taxon>
        <taxon>Caligidae</taxon>
        <taxon>Lepeophtheirus</taxon>
    </lineage>
</organism>
<proteinExistence type="predicted"/>
<name>A0A0K2V465_LEPSM</name>
<reference evidence="1" key="1">
    <citation type="submission" date="2014-05" db="EMBL/GenBank/DDBJ databases">
        <authorList>
            <person name="Chronopoulou M."/>
        </authorList>
    </citation>
    <scope>NUCLEOTIDE SEQUENCE</scope>
    <source>
        <tissue evidence="1">Whole organism</tissue>
    </source>
</reference>
<sequence>MKFHLDSFGSCTVYAVKISTVSLKTTVFSSLIMSMKTLNLF</sequence>
<evidence type="ECO:0000313" key="1">
    <source>
        <dbReference type="EMBL" id="CDW45333.1"/>
    </source>
</evidence>
<dbReference type="AlphaFoldDB" id="A0A0K2V465"/>
<dbReference type="EMBL" id="HACA01027972">
    <property type="protein sequence ID" value="CDW45333.1"/>
    <property type="molecule type" value="Transcribed_RNA"/>
</dbReference>
<accession>A0A0K2V465</accession>